<gene>
    <name evidence="4" type="ORF">BJPAJJDH_00103</name>
</gene>
<accession>A0A385EME4</accession>
<feature type="domain" description="Antirepressor protein C-terminal" evidence="2">
    <location>
        <begin position="357"/>
        <end position="458"/>
    </location>
</feature>
<dbReference type="GO" id="GO:0003677">
    <property type="term" value="F:DNA binding"/>
    <property type="evidence" value="ECO:0007669"/>
    <property type="project" value="InterPro"/>
</dbReference>
<organism evidence="4">
    <name type="scientific">Escherichia coli</name>
    <dbReference type="NCBI Taxonomy" id="562"/>
    <lineage>
        <taxon>Bacteria</taxon>
        <taxon>Pseudomonadati</taxon>
        <taxon>Pseudomonadota</taxon>
        <taxon>Gammaproteobacteria</taxon>
        <taxon>Enterobacterales</taxon>
        <taxon>Enterobacteriaceae</taxon>
        <taxon>Escherichia</taxon>
    </lineage>
</organism>
<sequence>MKKPLVTRNDIAEAIALHTACMPTREIPGAIANYFMITRRFYTRTDKAVINRLLIAEIRDYLIEQGRLRYATVAAEMRKEARRMTGNNLNVEKPAPVALATPSPTVNVISNTGDTIDSQTLLKMVNEARKLCGEPDVRNNKFIEKILDELEGEDGYTKSATVPPGGGTPMVVITMTYKQALRVAARESKAVRRSLHTMIQALEPINVENHPDEIPVLEWQGVRVVTTETLARGYGTTPTRIQQNYNRNEERFVEGKHFFKIKGDEIKSLRLSFSELQISPKTRSLILWTERGAARMSKIVDTEQAWAFFEKLEDSYFRQKEQQPVAIPQTLPEALRLAAELAEQKQLLEQKTHQLNQQLVAAAPKVDFADRVSAANGILIGNFAKVVGLKQNALFSWLRQNGILMAFGARKNVPRQQYINAGYFTVKEVVLDDENGYQIRLTPQLTGKGQQWLTRKLLDAGLLKPVAIG</sequence>
<feature type="domain" description="KilA-N DNA-binding" evidence="3">
    <location>
        <begin position="216"/>
        <end position="299"/>
    </location>
</feature>
<geneLocation type="plasmid" evidence="4">
    <name>p1107-99K</name>
</geneLocation>
<feature type="coiled-coil region" evidence="1">
    <location>
        <begin position="331"/>
        <end position="358"/>
    </location>
</feature>
<dbReference type="RefSeq" id="WP_350445713.1">
    <property type="nucleotide sequence ID" value="NZ_MH580301.1"/>
</dbReference>
<dbReference type="EMBL" id="MH580301">
    <property type="protein sequence ID" value="AXQ86541.1"/>
    <property type="molecule type" value="Genomic_DNA"/>
</dbReference>
<dbReference type="InterPro" id="IPR018873">
    <property type="entry name" value="KilA-N_DNA-bd_domain"/>
</dbReference>
<evidence type="ECO:0000259" key="3">
    <source>
        <dbReference type="Pfam" id="PF10543"/>
    </source>
</evidence>
<reference evidence="4" key="1">
    <citation type="submission" date="2018-07" db="EMBL/GenBank/DDBJ databases">
        <title>Prevalence of blaNDM and mcr-1 in E.coli isolated from food.</title>
        <authorList>
            <person name="Liu X."/>
        </authorList>
    </citation>
    <scope>NUCLEOTIDE SEQUENCE</scope>
    <source>
        <strain evidence="4">1107</strain>
        <plasmid evidence="4">p1107-99K</plasmid>
    </source>
</reference>
<dbReference type="AlphaFoldDB" id="A0A385EME4"/>
<dbReference type="Pfam" id="PF03374">
    <property type="entry name" value="ANT"/>
    <property type="match status" value="1"/>
</dbReference>
<protein>
    <recommendedName>
        <fullName evidence="5">Phage antirepressor Ant</fullName>
    </recommendedName>
</protein>
<evidence type="ECO:0000259" key="2">
    <source>
        <dbReference type="Pfam" id="PF03374"/>
    </source>
</evidence>
<keyword evidence="1" id="KW-0175">Coiled coil</keyword>
<proteinExistence type="predicted"/>
<evidence type="ECO:0000313" key="4">
    <source>
        <dbReference type="EMBL" id="AXQ86541.1"/>
    </source>
</evidence>
<evidence type="ECO:0008006" key="5">
    <source>
        <dbReference type="Google" id="ProtNLM"/>
    </source>
</evidence>
<keyword evidence="4" id="KW-0614">Plasmid</keyword>
<evidence type="ECO:0000256" key="1">
    <source>
        <dbReference type="SAM" id="Coils"/>
    </source>
</evidence>
<dbReference type="Pfam" id="PF10543">
    <property type="entry name" value="ORF6N"/>
    <property type="match status" value="1"/>
</dbReference>
<name>A0A385EME4_ECOLX</name>
<dbReference type="InterPro" id="IPR005039">
    <property type="entry name" value="Ant_C"/>
</dbReference>